<dbReference type="PANTHER" id="PTHR38825:SF1">
    <property type="entry name" value="TRANSPORTER, LYSE FAMILY"/>
    <property type="match status" value="1"/>
</dbReference>
<sequence>MGYISIFLVSFAIAFSGALAPGPLLAAVISGSLKSGFRAGPLLIAGHALLEIVMVALLVLGLGRFINTPPVIKAISLAGAAILVYFGIGLLRRLPSISLDFSAGSAGRDAGFFLQGITLSLANPYWAVWWLTIGLGLLLSAGRLGLPGLLFFFTGHILADLAWYSFVSFSLSRGRRFVSLKVYRSILAACAAVVISFGLYFGFKAFL</sequence>
<dbReference type="Proteomes" id="UP000485484">
    <property type="component" value="Unassembled WGS sequence"/>
</dbReference>
<feature type="transmembrane region" description="Helical" evidence="6">
    <location>
        <begin position="146"/>
        <end position="166"/>
    </location>
</feature>
<comment type="subcellular location">
    <subcellularLocation>
        <location evidence="1">Cell membrane</location>
        <topology evidence="1">Multi-pass membrane protein</topology>
    </subcellularLocation>
</comment>
<keyword evidence="3 6" id="KW-0812">Transmembrane</keyword>
<dbReference type="GO" id="GO:0006865">
    <property type="term" value="P:amino acid transport"/>
    <property type="evidence" value="ECO:0007669"/>
    <property type="project" value="InterPro"/>
</dbReference>
<dbReference type="Pfam" id="PF01810">
    <property type="entry name" value="LysE"/>
    <property type="match status" value="1"/>
</dbReference>
<comment type="caution">
    <text evidence="7">The sequence shown here is derived from an EMBL/GenBank/DDBJ whole genome shotgun (WGS) entry which is preliminary data.</text>
</comment>
<keyword evidence="2" id="KW-1003">Cell membrane</keyword>
<evidence type="ECO:0000313" key="7">
    <source>
        <dbReference type="EMBL" id="OPZ92781.1"/>
    </source>
</evidence>
<feature type="transmembrane region" description="Helical" evidence="6">
    <location>
        <begin position="112"/>
        <end position="139"/>
    </location>
</feature>
<dbReference type="InterPro" id="IPR001123">
    <property type="entry name" value="LeuE-type"/>
</dbReference>
<evidence type="ECO:0000256" key="4">
    <source>
        <dbReference type="ARBA" id="ARBA00022989"/>
    </source>
</evidence>
<feature type="transmembrane region" description="Helical" evidence="6">
    <location>
        <begin position="186"/>
        <end position="203"/>
    </location>
</feature>
<dbReference type="AlphaFoldDB" id="A0A1V5MIZ2"/>
<dbReference type="EMBL" id="MWAK01000069">
    <property type="protein sequence ID" value="OPZ92781.1"/>
    <property type="molecule type" value="Genomic_DNA"/>
</dbReference>
<keyword evidence="4 6" id="KW-1133">Transmembrane helix</keyword>
<gene>
    <name evidence="7" type="ORF">BWY73_00637</name>
</gene>
<proteinExistence type="predicted"/>
<evidence type="ECO:0000256" key="2">
    <source>
        <dbReference type="ARBA" id="ARBA00022475"/>
    </source>
</evidence>
<organism evidence="7">
    <name type="scientific">candidate division TA06 bacterium ADurb.Bin417</name>
    <dbReference type="NCBI Taxonomy" id="1852828"/>
    <lineage>
        <taxon>Bacteria</taxon>
        <taxon>Bacteria division TA06</taxon>
    </lineage>
</organism>
<feature type="transmembrane region" description="Helical" evidence="6">
    <location>
        <begin position="74"/>
        <end position="92"/>
    </location>
</feature>
<feature type="transmembrane region" description="Helical" evidence="6">
    <location>
        <begin position="42"/>
        <end position="62"/>
    </location>
</feature>
<evidence type="ECO:0000256" key="6">
    <source>
        <dbReference type="SAM" id="Phobius"/>
    </source>
</evidence>
<keyword evidence="5 6" id="KW-0472">Membrane</keyword>
<dbReference type="PANTHER" id="PTHR38825">
    <property type="entry name" value="LYSINE EXPORTER PROTEIN (LYSE/YGGA)"/>
    <property type="match status" value="1"/>
</dbReference>
<dbReference type="GO" id="GO:0005886">
    <property type="term" value="C:plasma membrane"/>
    <property type="evidence" value="ECO:0007669"/>
    <property type="project" value="UniProtKB-SubCell"/>
</dbReference>
<evidence type="ECO:0000256" key="3">
    <source>
        <dbReference type="ARBA" id="ARBA00022692"/>
    </source>
</evidence>
<evidence type="ECO:0000256" key="1">
    <source>
        <dbReference type="ARBA" id="ARBA00004651"/>
    </source>
</evidence>
<reference evidence="7" key="1">
    <citation type="submission" date="2017-02" db="EMBL/GenBank/DDBJ databases">
        <title>Delving into the versatile metabolic prowess of the omnipresent phylum Bacteroidetes.</title>
        <authorList>
            <person name="Nobu M.K."/>
            <person name="Mei R."/>
            <person name="Narihiro T."/>
            <person name="Kuroda K."/>
            <person name="Liu W.-T."/>
        </authorList>
    </citation>
    <scope>NUCLEOTIDE SEQUENCE</scope>
    <source>
        <strain evidence="7">ADurb.Bin417</strain>
    </source>
</reference>
<name>A0A1V5MIZ2_UNCT6</name>
<evidence type="ECO:0000256" key="5">
    <source>
        <dbReference type="ARBA" id="ARBA00023136"/>
    </source>
</evidence>
<protein>
    <submittedName>
        <fullName evidence="7">LysE type translocator</fullName>
    </submittedName>
</protein>
<accession>A0A1V5MIZ2</accession>